<evidence type="ECO:0000313" key="1">
    <source>
        <dbReference type="EMBL" id="OAD80087.1"/>
    </source>
</evidence>
<dbReference type="EMBL" id="KV440972">
    <property type="protein sequence ID" value="OAD80087.1"/>
    <property type="molecule type" value="Genomic_DNA"/>
</dbReference>
<dbReference type="Proteomes" id="UP000077315">
    <property type="component" value="Unassembled WGS sequence"/>
</dbReference>
<proteinExistence type="predicted"/>
<keyword evidence="2" id="KW-1185">Reference proteome</keyword>
<protein>
    <submittedName>
        <fullName evidence="1">Uncharacterized protein</fullName>
    </submittedName>
</protein>
<dbReference type="RefSeq" id="XP_018298127.1">
    <property type="nucleotide sequence ID" value="XM_018440437.1"/>
</dbReference>
<dbReference type="GeneID" id="29001343"/>
<dbReference type="InParanoid" id="A0A167QQR2"/>
<organism evidence="1 2">
    <name type="scientific">Phycomyces blakesleeanus (strain ATCC 8743b / DSM 1359 / FGSC 10004 / NBRC 33097 / NRRL 1555)</name>
    <dbReference type="NCBI Taxonomy" id="763407"/>
    <lineage>
        <taxon>Eukaryota</taxon>
        <taxon>Fungi</taxon>
        <taxon>Fungi incertae sedis</taxon>
        <taxon>Mucoromycota</taxon>
        <taxon>Mucoromycotina</taxon>
        <taxon>Mucoromycetes</taxon>
        <taxon>Mucorales</taxon>
        <taxon>Phycomycetaceae</taxon>
        <taxon>Phycomyces</taxon>
    </lineage>
</organism>
<sequence>VKCKHLKLLKHPIISNEVTTDKSCLIQKYKHYSSFDNLNIEKQMTGSKNSNEKLVGGSHNRGCLVLNYLFMESKTLLLVCLRCKVRQLERNIWSQRGRDRGEDDESKNFHSLQLNILQLSFNNGQLEVLSRLW</sequence>
<dbReference type="VEuPathDB" id="FungiDB:PHYBLDRAFT_59129"/>
<accession>A0A167QQR2</accession>
<reference evidence="2" key="1">
    <citation type="submission" date="2015-06" db="EMBL/GenBank/DDBJ databases">
        <title>Expansion of signal transduction pathways in fungi by whole-genome duplication.</title>
        <authorList>
            <consortium name="DOE Joint Genome Institute"/>
            <person name="Corrochano L.M."/>
            <person name="Kuo A."/>
            <person name="Marcet-Houben M."/>
            <person name="Polaino S."/>
            <person name="Salamov A."/>
            <person name="Villalobos J.M."/>
            <person name="Alvarez M.I."/>
            <person name="Avalos J."/>
            <person name="Benito E.P."/>
            <person name="Benoit I."/>
            <person name="Burger G."/>
            <person name="Camino L.P."/>
            <person name="Canovas D."/>
            <person name="Cerda-Olmedo E."/>
            <person name="Cheng J.-F."/>
            <person name="Dominguez A."/>
            <person name="Elias M."/>
            <person name="Eslava A.P."/>
            <person name="Glaser F."/>
            <person name="Grimwood J."/>
            <person name="Gutierrez G."/>
            <person name="Heitman J."/>
            <person name="Henrissat B."/>
            <person name="Iturriaga E.A."/>
            <person name="Lang B.F."/>
            <person name="Lavin J.L."/>
            <person name="Lee S."/>
            <person name="Li W."/>
            <person name="Lindquist E."/>
            <person name="Lopez-Garcia S."/>
            <person name="Luque E.M."/>
            <person name="Marcos A.T."/>
            <person name="Martin J."/>
            <person name="McCluskey K."/>
            <person name="Medina H.R."/>
            <person name="Miralles-Duran A."/>
            <person name="Miyazaki A."/>
            <person name="Munoz-Torres E."/>
            <person name="Oguiza J.A."/>
            <person name="Ohm R."/>
            <person name="Olmedo M."/>
            <person name="Orejas M."/>
            <person name="Ortiz-Castellanos L."/>
            <person name="Pisabarro A.G."/>
            <person name="Rodriguez-Romero J."/>
            <person name="Ruiz-Herrera J."/>
            <person name="Ruiz-Vazquez R."/>
            <person name="Sanz C."/>
            <person name="Schackwitz W."/>
            <person name="Schmutz J."/>
            <person name="Shahriari M."/>
            <person name="Shelest E."/>
            <person name="Silva-Franco F."/>
            <person name="Soanes D."/>
            <person name="Syed K."/>
            <person name="Tagua V.G."/>
            <person name="Talbot N.J."/>
            <person name="Thon M."/>
            <person name="De vries R.P."/>
            <person name="Wiebenga A."/>
            <person name="Yadav J.S."/>
            <person name="Braun E.L."/>
            <person name="Baker S."/>
            <person name="Garre V."/>
            <person name="Horwitz B."/>
            <person name="Torres-Martinez S."/>
            <person name="Idnurm A."/>
            <person name="Herrera-Estrella A."/>
            <person name="Gabaldon T."/>
            <person name="Grigoriev I.V."/>
        </authorList>
    </citation>
    <scope>NUCLEOTIDE SEQUENCE [LARGE SCALE GENOMIC DNA]</scope>
    <source>
        <strain evidence="2">NRRL 1555(-)</strain>
    </source>
</reference>
<evidence type="ECO:0000313" key="2">
    <source>
        <dbReference type="Proteomes" id="UP000077315"/>
    </source>
</evidence>
<gene>
    <name evidence="1" type="ORF">PHYBLDRAFT_59129</name>
</gene>
<dbReference type="AlphaFoldDB" id="A0A167QQR2"/>
<feature type="non-terminal residue" evidence="1">
    <location>
        <position position="1"/>
    </location>
</feature>
<name>A0A167QQR2_PHYB8</name>